<feature type="compositionally biased region" description="Polar residues" evidence="1">
    <location>
        <begin position="60"/>
        <end position="73"/>
    </location>
</feature>
<evidence type="ECO:0000313" key="3">
    <source>
        <dbReference type="EMBL" id="CAB4584197.1"/>
    </source>
</evidence>
<feature type="region of interest" description="Disordered" evidence="1">
    <location>
        <begin position="44"/>
        <end position="78"/>
    </location>
</feature>
<feature type="transmembrane region" description="Helical" evidence="2">
    <location>
        <begin position="16"/>
        <end position="35"/>
    </location>
</feature>
<evidence type="ECO:0000256" key="1">
    <source>
        <dbReference type="SAM" id="MobiDB-lite"/>
    </source>
</evidence>
<keyword evidence="2" id="KW-1133">Transmembrane helix</keyword>
<gene>
    <name evidence="3" type="ORF">UFOPK1722_01235</name>
</gene>
<name>A0A6J6F7B8_9ZZZZ</name>
<protein>
    <submittedName>
        <fullName evidence="3">Unannotated protein</fullName>
    </submittedName>
</protein>
<sequence length="237" mass="25593">MAKKKSGKRRKQRRSKLPFLVIVALVIGAGGYYWYDSREPASIVPDPDSSMVGVPDDTAVESTGQSSTGSANGTVAPPVAVDDDPFGDDKLDQVLDDWTAVEAPVVPERSAEVRAEWVTNSRIRDNLPDGTYWGFLHSVIDEEERGINFDVVQYDGGFIRSSDGDQLYPAFVEDLLYASVIAGDAEPGEVRNAYVSPSTLWSVANGDPAPEGIDVRGWYLLTVIDGKVVAAEGVVTP</sequence>
<keyword evidence="2" id="KW-0812">Transmembrane</keyword>
<organism evidence="3">
    <name type="scientific">freshwater metagenome</name>
    <dbReference type="NCBI Taxonomy" id="449393"/>
    <lineage>
        <taxon>unclassified sequences</taxon>
        <taxon>metagenomes</taxon>
        <taxon>ecological metagenomes</taxon>
    </lineage>
</organism>
<dbReference type="EMBL" id="CAEZTS010000110">
    <property type="protein sequence ID" value="CAB4584197.1"/>
    <property type="molecule type" value="Genomic_DNA"/>
</dbReference>
<dbReference type="AlphaFoldDB" id="A0A6J6F7B8"/>
<reference evidence="3" key="1">
    <citation type="submission" date="2020-05" db="EMBL/GenBank/DDBJ databases">
        <authorList>
            <person name="Chiriac C."/>
            <person name="Salcher M."/>
            <person name="Ghai R."/>
            <person name="Kavagutti S V."/>
        </authorList>
    </citation>
    <scope>NUCLEOTIDE SEQUENCE</scope>
</reference>
<keyword evidence="2" id="KW-0472">Membrane</keyword>
<accession>A0A6J6F7B8</accession>
<proteinExistence type="predicted"/>
<evidence type="ECO:0000256" key="2">
    <source>
        <dbReference type="SAM" id="Phobius"/>
    </source>
</evidence>